<gene>
    <name evidence="2" type="ORF">ACFQ1G_01100</name>
</gene>
<reference evidence="3" key="1">
    <citation type="journal article" date="2019" name="Int. J. Syst. Evol. Microbiol.">
        <title>The Global Catalogue of Microorganisms (GCM) 10K type strain sequencing project: providing services to taxonomists for standard genome sequencing and annotation.</title>
        <authorList>
            <consortium name="The Broad Institute Genomics Platform"/>
            <consortium name="The Broad Institute Genome Sequencing Center for Infectious Disease"/>
            <person name="Wu L."/>
            <person name="Ma J."/>
        </authorList>
    </citation>
    <scope>NUCLEOTIDE SEQUENCE [LARGE SCALE GENOMIC DNA]</scope>
    <source>
        <strain evidence="3">CCUG 60898</strain>
    </source>
</reference>
<dbReference type="RefSeq" id="WP_380736393.1">
    <property type="nucleotide sequence ID" value="NZ_JBHTJP010000009.1"/>
</dbReference>
<dbReference type="InterPro" id="IPR019734">
    <property type="entry name" value="TPR_rpt"/>
</dbReference>
<dbReference type="SMART" id="SM00028">
    <property type="entry name" value="TPR"/>
    <property type="match status" value="1"/>
</dbReference>
<dbReference type="SUPFAM" id="SSF48452">
    <property type="entry name" value="TPR-like"/>
    <property type="match status" value="1"/>
</dbReference>
<keyword evidence="1" id="KW-0802">TPR repeat</keyword>
<dbReference type="EMBL" id="JBHTJP010000009">
    <property type="protein sequence ID" value="MFD0975374.1"/>
    <property type="molecule type" value="Genomic_DNA"/>
</dbReference>
<evidence type="ECO:0008006" key="4">
    <source>
        <dbReference type="Google" id="ProtNLM"/>
    </source>
</evidence>
<dbReference type="Proteomes" id="UP001597100">
    <property type="component" value="Unassembled WGS sequence"/>
</dbReference>
<name>A0ABW3IB80_9FLAO</name>
<dbReference type="InterPro" id="IPR011990">
    <property type="entry name" value="TPR-like_helical_dom_sf"/>
</dbReference>
<accession>A0ABW3IB80</accession>
<dbReference type="Gene3D" id="1.25.40.10">
    <property type="entry name" value="Tetratricopeptide repeat domain"/>
    <property type="match status" value="1"/>
</dbReference>
<evidence type="ECO:0000256" key="1">
    <source>
        <dbReference type="PROSITE-ProRule" id="PRU00339"/>
    </source>
</evidence>
<proteinExistence type="predicted"/>
<feature type="repeat" description="TPR" evidence="1">
    <location>
        <begin position="71"/>
        <end position="104"/>
    </location>
</feature>
<dbReference type="PROSITE" id="PS50005">
    <property type="entry name" value="TPR"/>
    <property type="match status" value="1"/>
</dbReference>
<sequence length="210" mass="24849">MTWYTKNTWTKEDEEEFYIRLKRSREYNRPQYLKTQAFALIETKKSKLLDVAESLINQLLKEYPNDIFNKSSALNFLGDIYQQRGDYHTALKHYRESINFENVNPNSPQTSSFLSYSELIIKTQQTDKYPNVENLLFDRMDSVILPVQKYKIASILSVIYQTNNNQELAQHYAEIAEKNATAETSGFRYHKDVGVVKQRLNWLDKLVKRK</sequence>
<evidence type="ECO:0000313" key="3">
    <source>
        <dbReference type="Proteomes" id="UP001597100"/>
    </source>
</evidence>
<comment type="caution">
    <text evidence="2">The sequence shown here is derived from an EMBL/GenBank/DDBJ whole genome shotgun (WGS) entry which is preliminary data.</text>
</comment>
<organism evidence="2 3">
    <name type="scientific">Salinimicrobium gaetbulicola</name>
    <dbReference type="NCBI Taxonomy" id="999702"/>
    <lineage>
        <taxon>Bacteria</taxon>
        <taxon>Pseudomonadati</taxon>
        <taxon>Bacteroidota</taxon>
        <taxon>Flavobacteriia</taxon>
        <taxon>Flavobacteriales</taxon>
        <taxon>Flavobacteriaceae</taxon>
        <taxon>Salinimicrobium</taxon>
    </lineage>
</organism>
<evidence type="ECO:0000313" key="2">
    <source>
        <dbReference type="EMBL" id="MFD0975374.1"/>
    </source>
</evidence>
<keyword evidence="3" id="KW-1185">Reference proteome</keyword>
<protein>
    <recommendedName>
        <fullName evidence="4">Tetratricopeptide repeat protein</fullName>
    </recommendedName>
</protein>